<dbReference type="PANTHER" id="PTHR45964:SF5">
    <property type="entry name" value="WSCD FAMILY MEMBER CG9164"/>
    <property type="match status" value="1"/>
</dbReference>
<evidence type="ECO:0000259" key="4">
    <source>
        <dbReference type="PROSITE" id="PS51212"/>
    </source>
</evidence>
<name>A0A2I1G948_9GLOM</name>
<gene>
    <name evidence="5" type="ORF">RhiirA4_508795</name>
</gene>
<dbReference type="PANTHER" id="PTHR45964">
    <property type="entry name" value="WSCD FAMILY MEMBER CG9164"/>
    <property type="match status" value="1"/>
</dbReference>
<keyword evidence="3" id="KW-0472">Membrane</keyword>
<feature type="transmembrane region" description="Helical" evidence="3">
    <location>
        <begin position="266"/>
        <end position="289"/>
    </location>
</feature>
<protein>
    <recommendedName>
        <fullName evidence="4">WSC domain-containing protein</fullName>
    </recommendedName>
</protein>
<sequence>MACIDECDKNGEILRHDHQVAPIGCFVHNNSTYDTFNGLKMLNSPSRPGLIFPDPYTNQNYHIVGFCLKTCIDLKFNYAAVENGVNCRCGYADALQSYTKVDDDNTCNLLCTSNTLTGKVTYPCGGKGAYTVYKAEIQDYTAPYNITIEEKLNIMYNIDKDKKMYPYYKGCIQDNRFCGKRVLGNSCLASESMTVDECIDNCYKNNYKFAGLEARIQCFCGNSYDSINRIIGSEHCRASCPGNNSQICGGIWALSIYEVPPNNIKLIIGLSIGIPAFIIVVIVIAFLFIRRRSKHDKYDSDEDDDDNDENEDDNDKVHR</sequence>
<evidence type="ECO:0000256" key="3">
    <source>
        <dbReference type="SAM" id="Phobius"/>
    </source>
</evidence>
<comment type="caution">
    <text evidence="5">The sequence shown here is derived from an EMBL/GenBank/DDBJ whole genome shotgun (WGS) entry which is preliminary data.</text>
</comment>
<evidence type="ECO:0000256" key="2">
    <source>
        <dbReference type="SAM" id="MobiDB-lite"/>
    </source>
</evidence>
<dbReference type="CDD" id="cd12087">
    <property type="entry name" value="TM_EGFR-like"/>
    <property type="match status" value="1"/>
</dbReference>
<dbReference type="PROSITE" id="PS51212">
    <property type="entry name" value="WSC"/>
    <property type="match status" value="2"/>
</dbReference>
<dbReference type="InterPro" id="IPR051589">
    <property type="entry name" value="Sialate-O-sulfotransferase"/>
</dbReference>
<keyword evidence="3" id="KW-1133">Transmembrane helix</keyword>
<evidence type="ECO:0000313" key="5">
    <source>
        <dbReference type="EMBL" id="PKY43160.1"/>
    </source>
</evidence>
<dbReference type="VEuPathDB" id="FungiDB:RhiirA1_508249"/>
<dbReference type="VEuPathDB" id="FungiDB:RhiirFUN_022614"/>
<proteinExistence type="predicted"/>
<dbReference type="Pfam" id="PF01822">
    <property type="entry name" value="WSC"/>
    <property type="match status" value="2"/>
</dbReference>
<dbReference type="EMBL" id="LLXI01000239">
    <property type="protein sequence ID" value="PKY43160.1"/>
    <property type="molecule type" value="Genomic_DNA"/>
</dbReference>
<dbReference type="SMART" id="SM00321">
    <property type="entry name" value="WSC"/>
    <property type="match status" value="1"/>
</dbReference>
<dbReference type="VEuPathDB" id="FungiDB:FUN_017295"/>
<feature type="region of interest" description="Disordered" evidence="2">
    <location>
        <begin position="295"/>
        <end position="319"/>
    </location>
</feature>
<feature type="domain" description="WSC" evidence="4">
    <location>
        <begin position="165"/>
        <end position="260"/>
    </location>
</feature>
<evidence type="ECO:0000313" key="6">
    <source>
        <dbReference type="Proteomes" id="UP000234323"/>
    </source>
</evidence>
<evidence type="ECO:0000256" key="1">
    <source>
        <dbReference type="ARBA" id="ARBA00022737"/>
    </source>
</evidence>
<feature type="domain" description="WSC" evidence="4">
    <location>
        <begin position="19"/>
        <end position="136"/>
    </location>
</feature>
<keyword evidence="1" id="KW-0677">Repeat</keyword>
<keyword evidence="3" id="KW-0812">Transmembrane</keyword>
<keyword evidence="6" id="KW-1185">Reference proteome</keyword>
<dbReference type="Proteomes" id="UP000234323">
    <property type="component" value="Unassembled WGS sequence"/>
</dbReference>
<dbReference type="InterPro" id="IPR002889">
    <property type="entry name" value="WSC_carb-bd"/>
</dbReference>
<reference evidence="5 6" key="1">
    <citation type="submission" date="2015-10" db="EMBL/GenBank/DDBJ databases">
        <title>Genome analyses suggest a sexual origin of heterokaryosis in a supposedly ancient asexual fungus.</title>
        <authorList>
            <person name="Ropars J."/>
            <person name="Sedzielewska K."/>
            <person name="Noel J."/>
            <person name="Charron P."/>
            <person name="Farinelli L."/>
            <person name="Marton T."/>
            <person name="Kruger M."/>
            <person name="Pelin A."/>
            <person name="Brachmann A."/>
            <person name="Corradi N."/>
        </authorList>
    </citation>
    <scope>NUCLEOTIDE SEQUENCE [LARGE SCALE GENOMIC DNA]</scope>
    <source>
        <strain evidence="5 6">A4</strain>
    </source>
</reference>
<dbReference type="AlphaFoldDB" id="A0A2I1G948"/>
<accession>A0A2I1G948</accession>
<feature type="compositionally biased region" description="Acidic residues" evidence="2">
    <location>
        <begin position="299"/>
        <end position="319"/>
    </location>
</feature>
<organism evidence="5 6">
    <name type="scientific">Rhizophagus irregularis</name>
    <dbReference type="NCBI Taxonomy" id="588596"/>
    <lineage>
        <taxon>Eukaryota</taxon>
        <taxon>Fungi</taxon>
        <taxon>Fungi incertae sedis</taxon>
        <taxon>Mucoromycota</taxon>
        <taxon>Glomeromycotina</taxon>
        <taxon>Glomeromycetes</taxon>
        <taxon>Glomerales</taxon>
        <taxon>Glomeraceae</taxon>
        <taxon>Rhizophagus</taxon>
    </lineage>
</organism>